<dbReference type="AlphaFoldDB" id="G2LEJ3"/>
<dbReference type="HOGENOM" id="CLU_053879_3_1_0"/>
<gene>
    <name evidence="8" type="ordered locus">Cabther_A0899</name>
</gene>
<feature type="binding site" evidence="6">
    <location>
        <position position="56"/>
    </location>
    <ligand>
        <name>Zn(2+)</name>
        <dbReference type="ChEBI" id="CHEBI:29105"/>
    </ligand>
</feature>
<feature type="binding site" evidence="6">
    <location>
        <position position="54"/>
    </location>
    <ligand>
        <name>Zn(2+)</name>
        <dbReference type="ChEBI" id="CHEBI:29105"/>
    </ligand>
</feature>
<accession>G2LEJ3</accession>
<organism evidence="8 9">
    <name type="scientific">Chloracidobacterium thermophilum (strain B)</name>
    <dbReference type="NCBI Taxonomy" id="981222"/>
    <lineage>
        <taxon>Bacteria</taxon>
        <taxon>Pseudomonadati</taxon>
        <taxon>Acidobacteriota</taxon>
        <taxon>Terriglobia</taxon>
        <taxon>Terriglobales</taxon>
        <taxon>Acidobacteriaceae</taxon>
        <taxon>Chloracidobacterium</taxon>
    </lineage>
</organism>
<dbReference type="FunFam" id="3.40.1050.10:FF:000001">
    <property type="entry name" value="Carbonic anhydrase"/>
    <property type="match status" value="1"/>
</dbReference>
<dbReference type="Proteomes" id="UP000006791">
    <property type="component" value="Chromosome 1"/>
</dbReference>
<evidence type="ECO:0000256" key="3">
    <source>
        <dbReference type="ARBA" id="ARBA00022833"/>
    </source>
</evidence>
<evidence type="ECO:0000256" key="2">
    <source>
        <dbReference type="ARBA" id="ARBA00022723"/>
    </source>
</evidence>
<feature type="binding site" evidence="6">
    <location>
        <position position="113"/>
    </location>
    <ligand>
        <name>Zn(2+)</name>
        <dbReference type="ChEBI" id="CHEBI:29105"/>
    </ligand>
</feature>
<dbReference type="InterPro" id="IPR015892">
    <property type="entry name" value="Carbonic_anhydrase_CS"/>
</dbReference>
<dbReference type="EMBL" id="CP002514">
    <property type="protein sequence ID" value="AEP11656.1"/>
    <property type="molecule type" value="Genomic_DNA"/>
</dbReference>
<keyword evidence="2 6" id="KW-0479">Metal-binding</keyword>
<evidence type="ECO:0000256" key="4">
    <source>
        <dbReference type="ARBA" id="ARBA00023239"/>
    </source>
</evidence>
<dbReference type="PROSITE" id="PS00704">
    <property type="entry name" value="PROK_CO2_ANHYDRASE_1"/>
    <property type="match status" value="1"/>
</dbReference>
<dbReference type="RefSeq" id="WP_014099394.1">
    <property type="nucleotide sequence ID" value="NC_016024.1"/>
</dbReference>
<dbReference type="PANTHER" id="PTHR11002:SF76">
    <property type="entry name" value="CARBONIC ANHYDRASE"/>
    <property type="match status" value="1"/>
</dbReference>
<dbReference type="InterPro" id="IPR001765">
    <property type="entry name" value="Carbonic_anhydrase"/>
</dbReference>
<comment type="function">
    <text evidence="7">Reversible hydration of carbon dioxide.</text>
</comment>
<comment type="catalytic activity">
    <reaction evidence="5 7">
        <text>hydrogencarbonate + H(+) = CO2 + H2O</text>
        <dbReference type="Rhea" id="RHEA:10748"/>
        <dbReference type="ChEBI" id="CHEBI:15377"/>
        <dbReference type="ChEBI" id="CHEBI:15378"/>
        <dbReference type="ChEBI" id="CHEBI:16526"/>
        <dbReference type="ChEBI" id="CHEBI:17544"/>
        <dbReference type="EC" id="4.2.1.1"/>
    </reaction>
</comment>
<dbReference type="EC" id="4.2.1.1" evidence="7"/>
<dbReference type="STRING" id="981222.Cabther_A0899"/>
<dbReference type="SMART" id="SM00947">
    <property type="entry name" value="Pro_CA"/>
    <property type="match status" value="1"/>
</dbReference>
<dbReference type="GO" id="GO:0008270">
    <property type="term" value="F:zinc ion binding"/>
    <property type="evidence" value="ECO:0007669"/>
    <property type="project" value="UniProtKB-UniRule"/>
</dbReference>
<evidence type="ECO:0000256" key="6">
    <source>
        <dbReference type="PIRSR" id="PIRSR601765-1"/>
    </source>
</evidence>
<name>G2LEJ3_CHLTF</name>
<evidence type="ECO:0000256" key="5">
    <source>
        <dbReference type="ARBA" id="ARBA00048348"/>
    </source>
</evidence>
<keyword evidence="9" id="KW-1185">Reference proteome</keyword>
<dbReference type="GO" id="GO:0004089">
    <property type="term" value="F:carbonate dehydratase activity"/>
    <property type="evidence" value="ECO:0007669"/>
    <property type="project" value="UniProtKB-UniRule"/>
</dbReference>
<feature type="binding site" evidence="6">
    <location>
        <position position="110"/>
    </location>
    <ligand>
        <name>Zn(2+)</name>
        <dbReference type="ChEBI" id="CHEBI:29105"/>
    </ligand>
</feature>
<comment type="cofactor">
    <cofactor evidence="6">
        <name>Zn(2+)</name>
        <dbReference type="ChEBI" id="CHEBI:29105"/>
    </cofactor>
    <text evidence="6">Binds 1 zinc ion per subunit.</text>
</comment>
<dbReference type="PROSITE" id="PS00705">
    <property type="entry name" value="PROK_CO2_ANHYDRASE_2"/>
    <property type="match status" value="1"/>
</dbReference>
<dbReference type="SUPFAM" id="SSF53056">
    <property type="entry name" value="beta-carbonic anhydrase, cab"/>
    <property type="match status" value="1"/>
</dbReference>
<comment type="similarity">
    <text evidence="1 7">Belongs to the beta-class carbonic anhydrase family.</text>
</comment>
<evidence type="ECO:0000313" key="9">
    <source>
        <dbReference type="Proteomes" id="UP000006791"/>
    </source>
</evidence>
<proteinExistence type="inferred from homology"/>
<dbReference type="KEGG" id="ctm:Cabther_A0899"/>
<keyword evidence="4 7" id="KW-0456">Lyase</keyword>
<dbReference type="Pfam" id="PF00484">
    <property type="entry name" value="Pro_CA"/>
    <property type="match status" value="1"/>
</dbReference>
<keyword evidence="3 6" id="KW-0862">Zinc</keyword>
<dbReference type="InterPro" id="IPR036874">
    <property type="entry name" value="Carbonic_anhydrase_sf"/>
</dbReference>
<dbReference type="GO" id="GO:0015976">
    <property type="term" value="P:carbon utilization"/>
    <property type="evidence" value="ECO:0007669"/>
    <property type="project" value="InterPro"/>
</dbReference>
<evidence type="ECO:0000313" key="8">
    <source>
        <dbReference type="EMBL" id="AEP11656.1"/>
    </source>
</evidence>
<dbReference type="Gene3D" id="3.40.1050.10">
    <property type="entry name" value="Carbonic anhydrase"/>
    <property type="match status" value="1"/>
</dbReference>
<evidence type="ECO:0000256" key="1">
    <source>
        <dbReference type="ARBA" id="ARBA00006217"/>
    </source>
</evidence>
<evidence type="ECO:0000256" key="7">
    <source>
        <dbReference type="RuleBase" id="RU003956"/>
    </source>
</evidence>
<reference evidence="8 9" key="1">
    <citation type="journal article" date="2012" name="Environ. Microbiol.">
        <title>Complete genome of Candidatus Chloracidobacterium thermophilum, a chlorophyll-based photoheterotroph belonging to the phylum Acidobacteria.</title>
        <authorList>
            <person name="Garcia Costas A.M."/>
            <person name="Liu Z."/>
            <person name="Tomsho L.P."/>
            <person name="Schuster S.C."/>
            <person name="Ward D.M."/>
            <person name="Bryant D.A."/>
        </authorList>
    </citation>
    <scope>NUCLEOTIDE SEQUENCE [LARGE SCALE GENOMIC DNA]</scope>
    <source>
        <strain evidence="8 9">B</strain>
    </source>
</reference>
<sequence length="226" mass="26241">MTERLPESSVNGMNEYRKLLLANKAWAQEKLDLRPDYFIRMKDVQSPAYLWIGCSDSRVPAEDITGTEPGELFVHRNVANLVIHTDINLMSVVEYAIDVLGVRHVIICGHYNCGGVKAAMSRKSFGLINKWLRHIKDVYRNYARELESFTDPEARFRRLVELNTIEQVRNLAETSIVQKSWLKHGRPWLHGWVYDIRTGLLQELTLIRPGDLPDDIYRYEFPPESL</sequence>
<protein>
    <recommendedName>
        <fullName evidence="7">Carbonic anhydrase</fullName>
        <ecNumber evidence="7">4.2.1.1</ecNumber>
    </recommendedName>
    <alternativeName>
        <fullName evidence="7">Carbonate dehydratase</fullName>
    </alternativeName>
</protein>
<dbReference type="CDD" id="cd00883">
    <property type="entry name" value="beta_CA_cladeA"/>
    <property type="match status" value="1"/>
</dbReference>
<dbReference type="PANTHER" id="PTHR11002">
    <property type="entry name" value="CARBONIC ANHYDRASE"/>
    <property type="match status" value="1"/>
</dbReference>